<keyword evidence="1" id="KW-0812">Transmembrane</keyword>
<feature type="transmembrane region" description="Helical" evidence="1">
    <location>
        <begin position="213"/>
        <end position="236"/>
    </location>
</feature>
<sequence length="260" mass="28379">MKNLITRQPLVFSVLVILVLEVFVLAGFFFSKASGVPLVALDLPLLMLNALLAIVILSVLGWWREAGFNAPTQWQNVHLLLVPLVLLIGPTLLFQPQLPAPGNIIVLLIVTLLIGFQEEAIFRGVLLHALRPQGVMNAVLISAGLFGIIHINSLLVGRDPIFVLAQIIASFLGAIGLGALRIRLNSVVPLVLLHAFNDFLQFSATGGMEAGEVALYIPILKVVISGLMALYGVYLLRGYREDIDPNRVNHCHYRQQGETS</sequence>
<dbReference type="EMBL" id="CP000909">
    <property type="protein sequence ID" value="ABY36340.1"/>
    <property type="molecule type" value="Genomic_DNA"/>
</dbReference>
<feature type="transmembrane region" description="Helical" evidence="1">
    <location>
        <begin position="43"/>
        <end position="63"/>
    </location>
</feature>
<organism evidence="3 4">
    <name type="scientific">Chloroflexus aurantiacus (strain ATCC 29366 / DSM 635 / J-10-fl)</name>
    <dbReference type="NCBI Taxonomy" id="324602"/>
    <lineage>
        <taxon>Bacteria</taxon>
        <taxon>Bacillati</taxon>
        <taxon>Chloroflexota</taxon>
        <taxon>Chloroflexia</taxon>
        <taxon>Chloroflexales</taxon>
        <taxon>Chloroflexineae</taxon>
        <taxon>Chloroflexaceae</taxon>
        <taxon>Chloroflexus</taxon>
    </lineage>
</organism>
<dbReference type="GO" id="GO:0004175">
    <property type="term" value="F:endopeptidase activity"/>
    <property type="evidence" value="ECO:0007669"/>
    <property type="project" value="UniProtKB-ARBA"/>
</dbReference>
<dbReference type="EnsemblBacteria" id="ABY36340">
    <property type="protein sequence ID" value="ABY36340"/>
    <property type="gene ID" value="Caur_3143"/>
</dbReference>
<dbReference type="RefSeq" id="WP_012258993.1">
    <property type="nucleotide sequence ID" value="NC_010175.1"/>
</dbReference>
<evidence type="ECO:0000313" key="4">
    <source>
        <dbReference type="Proteomes" id="UP000002008"/>
    </source>
</evidence>
<feature type="transmembrane region" description="Helical" evidence="1">
    <location>
        <begin position="134"/>
        <end position="155"/>
    </location>
</feature>
<dbReference type="STRING" id="324602.Caur_3143"/>
<feature type="domain" description="CAAX prenyl protease 2/Lysostaphin resistance protein A-like" evidence="2">
    <location>
        <begin position="103"/>
        <end position="200"/>
    </location>
</feature>
<keyword evidence="4" id="KW-1185">Reference proteome</keyword>
<feature type="transmembrane region" description="Helical" evidence="1">
    <location>
        <begin position="75"/>
        <end position="94"/>
    </location>
</feature>
<evidence type="ECO:0000259" key="2">
    <source>
        <dbReference type="Pfam" id="PF02517"/>
    </source>
</evidence>
<dbReference type="InterPro" id="IPR003675">
    <property type="entry name" value="Rce1/LyrA-like_dom"/>
</dbReference>
<protein>
    <submittedName>
        <fullName evidence="3">Abortive infection protein</fullName>
    </submittedName>
</protein>
<accession>A9WHL4</accession>
<evidence type="ECO:0000256" key="1">
    <source>
        <dbReference type="SAM" id="Phobius"/>
    </source>
</evidence>
<proteinExistence type="predicted"/>
<dbReference type="eggNOG" id="COG1266">
    <property type="taxonomic scope" value="Bacteria"/>
</dbReference>
<dbReference type="GO" id="GO:0080120">
    <property type="term" value="P:CAAX-box protein maturation"/>
    <property type="evidence" value="ECO:0007669"/>
    <property type="project" value="UniProtKB-ARBA"/>
</dbReference>
<dbReference type="HOGENOM" id="CLU_081849_0_0_0"/>
<keyword evidence="1" id="KW-1133">Transmembrane helix</keyword>
<dbReference type="PATRIC" id="fig|324602.8.peg.3548"/>
<keyword evidence="1" id="KW-0472">Membrane</keyword>
<gene>
    <name evidence="3" type="ordered locus">Caur_3143</name>
</gene>
<dbReference type="Proteomes" id="UP000002008">
    <property type="component" value="Chromosome"/>
</dbReference>
<reference evidence="4" key="1">
    <citation type="journal article" date="2011" name="BMC Genomics">
        <title>Complete genome sequence of the filamentous anoxygenic phototrophic bacterium Chloroflexus aurantiacus.</title>
        <authorList>
            <person name="Tang K.H."/>
            <person name="Barry K."/>
            <person name="Chertkov O."/>
            <person name="Dalin E."/>
            <person name="Han C.S."/>
            <person name="Hauser L.J."/>
            <person name="Honchak B.M."/>
            <person name="Karbach L.E."/>
            <person name="Land M.L."/>
            <person name="Lapidus A."/>
            <person name="Larimer F.W."/>
            <person name="Mikhailova N."/>
            <person name="Pitluck S."/>
            <person name="Pierson B.K."/>
            <person name="Blankenship R.E."/>
        </authorList>
    </citation>
    <scope>NUCLEOTIDE SEQUENCE [LARGE SCALE GENOMIC DNA]</scope>
    <source>
        <strain evidence="4">ATCC 29366 / DSM 635 / J-10-fl</strain>
    </source>
</reference>
<name>A9WHL4_CHLAA</name>
<dbReference type="Pfam" id="PF02517">
    <property type="entry name" value="Rce1-like"/>
    <property type="match status" value="1"/>
</dbReference>
<feature type="transmembrane region" description="Helical" evidence="1">
    <location>
        <begin position="161"/>
        <end position="180"/>
    </location>
</feature>
<feature type="transmembrane region" description="Helical" evidence="1">
    <location>
        <begin position="12"/>
        <end position="31"/>
    </location>
</feature>
<dbReference type="KEGG" id="cau:Caur_3143"/>
<dbReference type="InParanoid" id="A9WHL4"/>
<feature type="transmembrane region" description="Helical" evidence="1">
    <location>
        <begin position="187"/>
        <end position="207"/>
    </location>
</feature>
<evidence type="ECO:0000313" key="3">
    <source>
        <dbReference type="EMBL" id="ABY36340.1"/>
    </source>
</evidence>
<feature type="transmembrane region" description="Helical" evidence="1">
    <location>
        <begin position="100"/>
        <end position="122"/>
    </location>
</feature>
<dbReference type="AlphaFoldDB" id="A9WHL4"/>